<dbReference type="Pfam" id="PF02452">
    <property type="entry name" value="PemK_toxin"/>
    <property type="match status" value="1"/>
</dbReference>
<dbReference type="GO" id="GO:0003677">
    <property type="term" value="F:DNA binding"/>
    <property type="evidence" value="ECO:0007669"/>
    <property type="project" value="InterPro"/>
</dbReference>
<evidence type="ECO:0000256" key="1">
    <source>
        <dbReference type="PIRNR" id="PIRNR033490"/>
    </source>
</evidence>
<accession>A0A1F5V1R0</accession>
<keyword evidence="1" id="KW-0378">Hydrolase</keyword>
<comment type="function">
    <text evidence="1">Toxic component of a type II toxin-antitoxin (TA) system.</text>
</comment>
<dbReference type="SUPFAM" id="SSF50118">
    <property type="entry name" value="Cell growth inhibitor/plasmid maintenance toxic component"/>
    <property type="match status" value="1"/>
</dbReference>
<sequence length="113" mass="12374">MPEPSRGEVWLVDLNPTRGHEQAGVRPALVVSVDLFNHGPAGLVVILSITTRAKGIPFHVEIKPPDGGLKTRSFIKCEDVRSVAKERLSQRLGEVTGATMEAVEDRLRILLNL</sequence>
<dbReference type="PANTHER" id="PTHR33988">
    <property type="entry name" value="ENDORIBONUCLEASE MAZF-RELATED"/>
    <property type="match status" value="1"/>
</dbReference>
<proteinExistence type="inferred from homology"/>
<comment type="similarity">
    <text evidence="1">Belongs to the PemK/MazF family.</text>
</comment>
<dbReference type="EMBL" id="MFGX01000014">
    <property type="protein sequence ID" value="OGF57353.1"/>
    <property type="molecule type" value="Genomic_DNA"/>
</dbReference>
<protein>
    <recommendedName>
        <fullName evidence="1">mRNA interferase</fullName>
        <ecNumber evidence="1">3.1.-.-</ecNumber>
    </recommendedName>
</protein>
<dbReference type="GO" id="GO:0004521">
    <property type="term" value="F:RNA endonuclease activity"/>
    <property type="evidence" value="ECO:0007669"/>
    <property type="project" value="TreeGrafter"/>
</dbReference>
<dbReference type="Proteomes" id="UP000179157">
    <property type="component" value="Unassembled WGS sequence"/>
</dbReference>
<evidence type="ECO:0000313" key="3">
    <source>
        <dbReference type="Proteomes" id="UP000179157"/>
    </source>
</evidence>
<dbReference type="AlphaFoldDB" id="A0A1F5V1R0"/>
<dbReference type="PANTHER" id="PTHR33988:SF1">
    <property type="entry name" value="ENDORIBONUCLEASE MAZF7-RELATED"/>
    <property type="match status" value="1"/>
</dbReference>
<keyword evidence="1" id="KW-0540">Nuclease</keyword>
<dbReference type="STRING" id="1817864.A2Z21_02410"/>
<reference evidence="2 3" key="1">
    <citation type="journal article" date="2016" name="Nat. Commun.">
        <title>Thousands of microbial genomes shed light on interconnected biogeochemical processes in an aquifer system.</title>
        <authorList>
            <person name="Anantharaman K."/>
            <person name="Brown C.T."/>
            <person name="Hug L.A."/>
            <person name="Sharon I."/>
            <person name="Castelle C.J."/>
            <person name="Probst A.J."/>
            <person name="Thomas B.C."/>
            <person name="Singh A."/>
            <person name="Wilkins M.J."/>
            <person name="Karaoz U."/>
            <person name="Brodie E.L."/>
            <person name="Williams K.H."/>
            <person name="Hubbard S.S."/>
            <person name="Banfield J.F."/>
        </authorList>
    </citation>
    <scope>NUCLEOTIDE SEQUENCE [LARGE SCALE GENOMIC DNA]</scope>
    <source>
        <strain evidence="3">RBG_16_55_9</strain>
    </source>
</reference>
<gene>
    <name evidence="2" type="ORF">A2Z21_02410</name>
</gene>
<dbReference type="EC" id="3.1.-.-" evidence="1"/>
<name>A0A1F5V1R0_FRAXR</name>
<dbReference type="InterPro" id="IPR011067">
    <property type="entry name" value="Plasmid_toxin/cell-grow_inhib"/>
</dbReference>
<dbReference type="InterPro" id="IPR003477">
    <property type="entry name" value="PemK-like"/>
</dbReference>
<keyword evidence="1" id="KW-0255">Endonuclease</keyword>
<comment type="caution">
    <text evidence="2">The sequence shown here is derived from an EMBL/GenBank/DDBJ whole genome shotgun (WGS) entry which is preliminary data.</text>
</comment>
<dbReference type="GO" id="GO:0016787">
    <property type="term" value="F:hydrolase activity"/>
    <property type="evidence" value="ECO:0007669"/>
    <property type="project" value="UniProtKB-KW"/>
</dbReference>
<dbReference type="GO" id="GO:0016075">
    <property type="term" value="P:rRNA catabolic process"/>
    <property type="evidence" value="ECO:0007669"/>
    <property type="project" value="TreeGrafter"/>
</dbReference>
<organism evidence="2 3">
    <name type="scientific">Fraserbacteria sp. (strain RBG_16_55_9)</name>
    <dbReference type="NCBI Taxonomy" id="1817864"/>
    <lineage>
        <taxon>Bacteria</taxon>
        <taxon>Candidatus Fraseribacteriota</taxon>
    </lineage>
</organism>
<dbReference type="GO" id="GO:0006402">
    <property type="term" value="P:mRNA catabolic process"/>
    <property type="evidence" value="ECO:0007669"/>
    <property type="project" value="TreeGrafter"/>
</dbReference>
<dbReference type="Gene3D" id="2.30.30.110">
    <property type="match status" value="1"/>
</dbReference>
<dbReference type="PIRSF" id="PIRSF033490">
    <property type="entry name" value="MazF"/>
    <property type="match status" value="1"/>
</dbReference>
<evidence type="ECO:0000313" key="2">
    <source>
        <dbReference type="EMBL" id="OGF57353.1"/>
    </source>
</evidence>